<dbReference type="InterPro" id="IPR046903">
    <property type="entry name" value="Mab-21-like_nuc_Trfase"/>
</dbReference>
<name>A0AA88Y3P9_PINIB</name>
<evidence type="ECO:0000256" key="1">
    <source>
        <dbReference type="ARBA" id="ARBA00008307"/>
    </source>
</evidence>
<gene>
    <name evidence="4" type="ORF">FSP39_011903</name>
</gene>
<organism evidence="4 5">
    <name type="scientific">Pinctada imbricata</name>
    <name type="common">Atlantic pearl-oyster</name>
    <name type="synonym">Pinctada martensii</name>
    <dbReference type="NCBI Taxonomy" id="66713"/>
    <lineage>
        <taxon>Eukaryota</taxon>
        <taxon>Metazoa</taxon>
        <taxon>Spiralia</taxon>
        <taxon>Lophotrochozoa</taxon>
        <taxon>Mollusca</taxon>
        <taxon>Bivalvia</taxon>
        <taxon>Autobranchia</taxon>
        <taxon>Pteriomorphia</taxon>
        <taxon>Pterioida</taxon>
        <taxon>Pterioidea</taxon>
        <taxon>Pteriidae</taxon>
        <taxon>Pinctada</taxon>
    </lineage>
</organism>
<dbReference type="SMART" id="SM01265">
    <property type="entry name" value="Mab-21"/>
    <property type="match status" value="1"/>
</dbReference>
<comment type="similarity">
    <text evidence="1">Belongs to the mab-21 family.</text>
</comment>
<feature type="domain" description="Mab-21-like nucleotidyltransferase" evidence="2">
    <location>
        <begin position="148"/>
        <end position="218"/>
    </location>
</feature>
<feature type="domain" description="Mab-21-like HhH/H2TH-like" evidence="3">
    <location>
        <begin position="240"/>
        <end position="318"/>
    </location>
</feature>
<dbReference type="Gene3D" id="1.10.1410.40">
    <property type="match status" value="1"/>
</dbReference>
<reference evidence="4" key="1">
    <citation type="submission" date="2019-08" db="EMBL/GenBank/DDBJ databases">
        <title>The improved chromosome-level genome for the pearl oyster Pinctada fucata martensii using PacBio sequencing and Hi-C.</title>
        <authorList>
            <person name="Zheng Z."/>
        </authorList>
    </citation>
    <scope>NUCLEOTIDE SEQUENCE</scope>
    <source>
        <strain evidence="4">ZZ-2019</strain>
        <tissue evidence="4">Adductor muscle</tissue>
    </source>
</reference>
<dbReference type="Pfam" id="PF20266">
    <property type="entry name" value="Mab-21_C"/>
    <property type="match status" value="1"/>
</dbReference>
<dbReference type="Proteomes" id="UP001186944">
    <property type="component" value="Unassembled WGS sequence"/>
</dbReference>
<dbReference type="InterPro" id="IPR046906">
    <property type="entry name" value="Mab-21_HhH/H2TH-like"/>
</dbReference>
<evidence type="ECO:0000313" key="4">
    <source>
        <dbReference type="EMBL" id="KAK3093149.1"/>
    </source>
</evidence>
<sequence>MDLSTRLSFLFGTEEYVELRRQLVLLRETFMNYRYHEENQHVICSGSLGEGVAYPESDDDVMFSLTNCRIVMSYREATQAGDVLLVPSEFSPGYCRLLDARRSHPDDVIHMIQEMPFVSSLFKQHFAAEGQYIHGPCQSGTFGSAEYDYAYCIPCCTWPDITDNWVIRERSNGWPSCEMIRDIVGNGCHVVPVGDPDSPYADHEWRVSFSVAERTLMHSFNHTQFLVYNLLRLTLKRVIGKTFPEVLCSYFMKTTLFYTAENTPKQLWQVHNLESCFKICLSVLYDYVDHIYCPNYFIPEYNMIKRKINHSNRHQILDIIRTVYRIGVVGIIRLSGESACLDARLSAAIMEYELDKEFMFSNHLLNVLWEIDIFFNNLPHENTACCMLSLHKYWSVLMCNPSILESELKYIIWNKGINTCCLELMDQLFTSSEMNKQDYQLYKTLETLLRIGYRGDVTTGKLTMATYLYMVGKTETALYVIRQLLSDYPPFVVDVNRDDHELKQQAYMDMMCGRGFTVDYKIRHAHAPRYRLYKGCLNAFPSPLRIWMTIMNEFPLDPLTYTYFLECICHTQYQNPIRLMKSLRCLFNHIDDQKVDGDIIYTRMCVGIIKCVQGDNQSACRWFGSAYVMKDTKPPPFNERISRSALTYIACLLNKKFQSVE</sequence>
<dbReference type="InterPro" id="IPR024810">
    <property type="entry name" value="MAB21L/cGLR"/>
</dbReference>
<keyword evidence="5" id="KW-1185">Reference proteome</keyword>
<dbReference type="PANTHER" id="PTHR10656">
    <property type="entry name" value="CELL FATE DETERMINING PROTEIN MAB21-RELATED"/>
    <property type="match status" value="1"/>
</dbReference>
<evidence type="ECO:0000313" key="5">
    <source>
        <dbReference type="Proteomes" id="UP001186944"/>
    </source>
</evidence>
<evidence type="ECO:0008006" key="6">
    <source>
        <dbReference type="Google" id="ProtNLM"/>
    </source>
</evidence>
<evidence type="ECO:0000259" key="2">
    <source>
        <dbReference type="Pfam" id="PF03281"/>
    </source>
</evidence>
<dbReference type="Pfam" id="PF03281">
    <property type="entry name" value="Mab-21"/>
    <property type="match status" value="1"/>
</dbReference>
<comment type="caution">
    <text evidence="4">The sequence shown here is derived from an EMBL/GenBank/DDBJ whole genome shotgun (WGS) entry which is preliminary data.</text>
</comment>
<dbReference type="PANTHER" id="PTHR10656:SF69">
    <property type="entry name" value="MAB-21-LIKE HHH_H2TH-LIKE DOMAIN-CONTAINING PROTEIN"/>
    <property type="match status" value="1"/>
</dbReference>
<accession>A0AA88Y3P9</accession>
<proteinExistence type="inferred from homology"/>
<evidence type="ECO:0000259" key="3">
    <source>
        <dbReference type="Pfam" id="PF20266"/>
    </source>
</evidence>
<dbReference type="EMBL" id="VSWD01000009">
    <property type="protein sequence ID" value="KAK3093149.1"/>
    <property type="molecule type" value="Genomic_DNA"/>
</dbReference>
<protein>
    <recommendedName>
        <fullName evidence="6">Cyclic GMP-AMP synthase</fullName>
    </recommendedName>
</protein>
<dbReference type="AlphaFoldDB" id="A0AA88Y3P9"/>